<name>A0A0F9ZBS3_9MICR</name>
<evidence type="ECO:0000256" key="5">
    <source>
        <dbReference type="ARBA" id="ARBA00023123"/>
    </source>
</evidence>
<proteinExistence type="inferred from homology"/>
<comment type="caution">
    <text evidence="12">The sequence shown here is derived from an EMBL/GenBank/DDBJ whole genome shotgun (WGS) entry which is preliminary data.</text>
</comment>
<feature type="coiled-coil region" evidence="9">
    <location>
        <begin position="956"/>
        <end position="1247"/>
    </location>
</feature>
<organism evidence="12 13">
    <name type="scientific">Vairimorpha ceranae</name>
    <dbReference type="NCBI Taxonomy" id="40302"/>
    <lineage>
        <taxon>Eukaryota</taxon>
        <taxon>Fungi</taxon>
        <taxon>Fungi incertae sedis</taxon>
        <taxon>Microsporidia</taxon>
        <taxon>Nosematidae</taxon>
        <taxon>Vairimorpha</taxon>
    </lineage>
</organism>
<dbReference type="GO" id="GO:0005524">
    <property type="term" value="F:ATP binding"/>
    <property type="evidence" value="ECO:0007669"/>
    <property type="project" value="UniProtKB-UniRule"/>
</dbReference>
<evidence type="ECO:0000259" key="11">
    <source>
        <dbReference type="PROSITE" id="PS51844"/>
    </source>
</evidence>
<dbReference type="PRINTS" id="PR00193">
    <property type="entry name" value="MYOSINHEAVY"/>
</dbReference>
<dbReference type="Proteomes" id="UP000034350">
    <property type="component" value="Unassembled WGS sequence"/>
</dbReference>
<dbReference type="GO" id="GO:0007015">
    <property type="term" value="P:actin filament organization"/>
    <property type="evidence" value="ECO:0007669"/>
    <property type="project" value="TreeGrafter"/>
</dbReference>
<keyword evidence="7 8" id="KW-0009">Actin-binding</keyword>
<dbReference type="SMR" id="A0A0F9ZBS3"/>
<evidence type="ECO:0000256" key="8">
    <source>
        <dbReference type="PROSITE-ProRule" id="PRU00782"/>
    </source>
</evidence>
<dbReference type="InterPro" id="IPR008989">
    <property type="entry name" value="Myosin_S1_N"/>
</dbReference>
<dbReference type="GO" id="GO:0051015">
    <property type="term" value="F:actin filament binding"/>
    <property type="evidence" value="ECO:0007669"/>
    <property type="project" value="InterPro"/>
</dbReference>
<evidence type="ECO:0000256" key="6">
    <source>
        <dbReference type="ARBA" id="ARBA00023175"/>
    </source>
</evidence>
<dbReference type="PROSITE" id="PS51844">
    <property type="entry name" value="SH3_LIKE"/>
    <property type="match status" value="1"/>
</dbReference>
<dbReference type="InterPro" id="IPR027417">
    <property type="entry name" value="P-loop_NTPase"/>
</dbReference>
<dbReference type="EMBL" id="JPQZ01000032">
    <property type="protein sequence ID" value="KKO75119.1"/>
    <property type="molecule type" value="Genomic_DNA"/>
</dbReference>
<dbReference type="PANTHER" id="PTHR13140:SF857">
    <property type="entry name" value="MYOSIN-11"/>
    <property type="match status" value="1"/>
</dbReference>
<keyword evidence="2 8" id="KW-0547">Nucleotide-binding</keyword>
<feature type="binding site" evidence="8">
    <location>
        <begin position="168"/>
        <end position="175"/>
    </location>
    <ligand>
        <name>ATP</name>
        <dbReference type="ChEBI" id="CHEBI:30616"/>
    </ligand>
</feature>
<sequence>MNIKEINTSKIKSADLTHKKSFEDKKWVWIPDNDKCFVSGFIVKQENNFILVNVNSEIRQVKEKDIMKMNPSKFDMIEDLAALSNLNEPSILHNIITRYQRNYIYTYSGLFLLAVNPYRELNIYSEKFIRKYVNFKKNDLKPHIYGVANEAYCNMMNNKENQSILITGESGAGKTENTKKVIEFLASIAGVYESLNKSSSTTSMGIRNKILEAKNSRILNISSDEISIDKKIIMTNPILEAFGNAKTFKNDNSSRFGKFIQIKFNGNRICGAFIEKYLLEKSRITFQNSNERNYHIFYQLLGCGDVVLKNSLFLEENSKYRFLKGTHNIKGVDDGEEFAILRKSFRNLEISEDVELFYYKIVAAVLHLGNIKICEKDGIAEIENFIVVEKICKLLEISSEQFVNSLLCPVIKAGNEFVTQNRTVEQAYTIIDALAKILYDKMFDQLINDLNSKLGTSYSTNFIGVLDIAGFEIFNENGFEQLCINYTNEKLQQFFNHHMFVLEQEIYKREKIDWNFIDFGLDLQPTIDLIEKSNPIGILSYLDEECVMPQASDKTFLNKLKNIRSKKFKNVYFKEGFILEHYAGDVEYLVKNWISKNKDPNFENINDLIKKSSSLFVSSLSFNDKNIKRGFFRTVAQKHKEQLSCLMKTLSMTNPHFVRCIIPNLKKSPNCLDNKLILSQLKCNGVLEGIRISRQGYPSRISYGEFVERYKILRADYNDIYMTVNPDKQEESFELLKSLNLSDTQYKLGVSKIFFKQGVLADIEDLRDIRIDEIMRTIQSLVRKKLDKLKLDLDEQRKRNLILLKKNANICVDLQKWNWWKLYIKIKPLLDVRKRDNELKEKDKIIEKLNKQIEDLRMAIDEQQALNKVSIQENEKLNKDLELEKIHSIEKEELVEGMRNELKKFEDENTNLKSNVKLIKDEFIRDKEIFLNKLKEQEVIKDDLHKKISYLENKNIQSANEEVKNLNMTILNLEKVKEKLLNEQKLDKNYIEDILKKNQEFKDIESKLTCKVQNLENDLQATRKKLEIFETNFKKLKDENNDLVFENEAFEKSLNKLEKDIEAKNISLIKANDDKKRLQSEFDALTINYNMTLKKVDDLKEQVIDLEKSFSDNSKIEKSNIQFEKIIKKLKEKLDYYIRSKHILRQEIDEIRENNSFLTQTKMEELFESERKYESEKKSLKKEIQILTCKNNAMKKELDNFKAISESSDDSTLEKLYNLLDKEKKLRREQEQKILEHESTIYNLQNQINDLAQCKCSMNAGCTCKCLPCVTSCRVMYQKVDTLHSEELEKIITEINILIEGFNTTFYEILNKQKLKIHSLNDEIISLKDEILEKIRVINEIDNKFNLLNRRYNELNNLQKETLSELSISNSENNNLVAKNNFMENSLLEKNAIIETIKKKYEEVINKFKYLEEESKKESDLFISNFKQMSDACDNKIKIISDEKKKEILQLKSKLEETERKLSDCVKNNEILTFENNELRKNNKKVKIESLVINDNSKHFAKVKELEKNKLQLEKEIRNLKDDKKRYEMNINKISNENKDLTEKLEEIKKENFTISKENGKYNLQKRQMERELSDNQQMLDFLKHVSLTFKKKK</sequence>
<dbReference type="InterPro" id="IPR004009">
    <property type="entry name" value="SH3_Myosin"/>
</dbReference>
<dbReference type="Gene3D" id="1.20.5.4820">
    <property type="match status" value="1"/>
</dbReference>
<feature type="domain" description="Myosin N-terminal SH3-like" evidence="11">
    <location>
        <begin position="23"/>
        <end position="71"/>
    </location>
</feature>
<dbReference type="SMART" id="SM00242">
    <property type="entry name" value="MYSc"/>
    <property type="match status" value="1"/>
</dbReference>
<dbReference type="VEuPathDB" id="MicrosporidiaDB:AAJ76_3200044025"/>
<keyword evidence="6 8" id="KW-0505">Motor protein</keyword>
<dbReference type="VEuPathDB" id="MicrosporidiaDB:G9O61_00g007800"/>
<keyword evidence="3 8" id="KW-0067">ATP-binding</keyword>
<dbReference type="VEuPathDB" id="MicrosporidiaDB:NCER_101653"/>
<evidence type="ECO:0000313" key="12">
    <source>
        <dbReference type="EMBL" id="KKO75119.1"/>
    </source>
</evidence>
<comment type="similarity">
    <text evidence="1 8">Belongs to the TRAFAC class myosin-kinesin ATPase superfamily. Myosin family.</text>
</comment>
<dbReference type="CDD" id="cd01377">
    <property type="entry name" value="MYSc_class_II"/>
    <property type="match status" value="1"/>
</dbReference>
<keyword evidence="4 9" id="KW-0175">Coiled coil</keyword>
<evidence type="ECO:0000313" key="13">
    <source>
        <dbReference type="Proteomes" id="UP000034350"/>
    </source>
</evidence>
<dbReference type="Gene3D" id="1.10.10.820">
    <property type="match status" value="1"/>
</dbReference>
<dbReference type="OrthoDB" id="6108017at2759"/>
<keyword evidence="13" id="KW-1185">Reference proteome</keyword>
<reference evidence="12 13" key="1">
    <citation type="journal article" date="2015" name="Environ. Microbiol.">
        <title>Genome analyses suggest the presence of polyploidy and recent human-driven expansions in eight global populations of the honeybee pathogen Nosema ceranae.</title>
        <authorList>
            <person name="Pelin A."/>
            <person name="Selman M."/>
            <person name="Aris-Brosou S."/>
            <person name="Farinelli L."/>
            <person name="Corradi N."/>
        </authorList>
    </citation>
    <scope>NUCLEOTIDE SEQUENCE [LARGE SCALE GENOMIC DNA]</scope>
    <source>
        <strain evidence="12 13">PA08 1199</strain>
    </source>
</reference>
<evidence type="ECO:0000256" key="7">
    <source>
        <dbReference type="ARBA" id="ARBA00023203"/>
    </source>
</evidence>
<dbReference type="FunFam" id="1.10.10.820:FF:000001">
    <property type="entry name" value="Myosin heavy chain"/>
    <property type="match status" value="1"/>
</dbReference>
<evidence type="ECO:0000256" key="4">
    <source>
        <dbReference type="ARBA" id="ARBA00023054"/>
    </source>
</evidence>
<accession>A0A0F9ZBS3</accession>
<dbReference type="GO" id="GO:0000146">
    <property type="term" value="F:microfilament motor activity"/>
    <property type="evidence" value="ECO:0007669"/>
    <property type="project" value="TreeGrafter"/>
</dbReference>
<dbReference type="SUPFAM" id="SSF52540">
    <property type="entry name" value="P-loop containing nucleoside triphosphate hydrolases"/>
    <property type="match status" value="1"/>
</dbReference>
<dbReference type="Pfam" id="PF02736">
    <property type="entry name" value="Myosin_N"/>
    <property type="match status" value="1"/>
</dbReference>
<feature type="coiled-coil region" evidence="9">
    <location>
        <begin position="1441"/>
        <end position="1558"/>
    </location>
</feature>
<evidence type="ECO:0000256" key="3">
    <source>
        <dbReference type="ARBA" id="ARBA00022840"/>
    </source>
</evidence>
<keyword evidence="5 8" id="KW-0518">Myosin</keyword>
<feature type="region of interest" description="Actin-binding" evidence="8">
    <location>
        <begin position="643"/>
        <end position="665"/>
    </location>
</feature>
<dbReference type="GeneID" id="36320115"/>
<protein>
    <submittedName>
        <fullName evidence="12">Myosin heavy chain</fullName>
    </submittedName>
</protein>
<evidence type="ECO:0000259" key="10">
    <source>
        <dbReference type="PROSITE" id="PS51456"/>
    </source>
</evidence>
<dbReference type="Gene3D" id="1.20.58.530">
    <property type="match status" value="1"/>
</dbReference>
<dbReference type="GO" id="GO:0016459">
    <property type="term" value="C:myosin complex"/>
    <property type="evidence" value="ECO:0007669"/>
    <property type="project" value="UniProtKB-KW"/>
</dbReference>
<dbReference type="RefSeq" id="XP_024330861.1">
    <property type="nucleotide sequence ID" value="XM_024475181.1"/>
</dbReference>
<feature type="coiled-coil region" evidence="9">
    <location>
        <begin position="1310"/>
        <end position="1358"/>
    </location>
</feature>
<evidence type="ECO:0000256" key="1">
    <source>
        <dbReference type="ARBA" id="ARBA00008314"/>
    </source>
</evidence>
<gene>
    <name evidence="12" type="ORF">AAJ76_3200044025</name>
</gene>
<dbReference type="Gene3D" id="1.20.120.720">
    <property type="entry name" value="Myosin VI head, motor domain, U50 subdomain"/>
    <property type="match status" value="1"/>
</dbReference>
<dbReference type="Pfam" id="PF00063">
    <property type="entry name" value="Myosin_head"/>
    <property type="match status" value="1"/>
</dbReference>
<evidence type="ECO:0000256" key="2">
    <source>
        <dbReference type="ARBA" id="ARBA00022741"/>
    </source>
</evidence>
<dbReference type="GO" id="GO:0016020">
    <property type="term" value="C:membrane"/>
    <property type="evidence" value="ECO:0007669"/>
    <property type="project" value="TreeGrafter"/>
</dbReference>
<dbReference type="Gene3D" id="3.40.850.10">
    <property type="entry name" value="Kinesin motor domain"/>
    <property type="match status" value="1"/>
</dbReference>
<dbReference type="GO" id="GO:0005737">
    <property type="term" value="C:cytoplasm"/>
    <property type="evidence" value="ECO:0007669"/>
    <property type="project" value="UniProtKB-ARBA"/>
</dbReference>
<dbReference type="InterPro" id="IPR001609">
    <property type="entry name" value="Myosin_head_motor_dom-like"/>
</dbReference>
<feature type="domain" description="Myosin motor" evidence="10">
    <location>
        <begin position="75"/>
        <end position="768"/>
    </location>
</feature>
<dbReference type="Gene3D" id="2.30.30.360">
    <property type="entry name" value="Myosin S1 fragment, N-terminal"/>
    <property type="match status" value="1"/>
</dbReference>
<dbReference type="PANTHER" id="PTHR13140">
    <property type="entry name" value="MYOSIN"/>
    <property type="match status" value="1"/>
</dbReference>
<evidence type="ECO:0000256" key="9">
    <source>
        <dbReference type="SAM" id="Coils"/>
    </source>
</evidence>
<dbReference type="InterPro" id="IPR036961">
    <property type="entry name" value="Kinesin_motor_dom_sf"/>
</dbReference>
<feature type="coiled-coil region" evidence="9">
    <location>
        <begin position="832"/>
        <end position="922"/>
    </location>
</feature>
<dbReference type="PROSITE" id="PS51456">
    <property type="entry name" value="MYOSIN_MOTOR"/>
    <property type="match status" value="1"/>
</dbReference>